<dbReference type="Proteomes" id="UP000799302">
    <property type="component" value="Unassembled WGS sequence"/>
</dbReference>
<reference evidence="2" key="1">
    <citation type="journal article" date="2020" name="Stud. Mycol.">
        <title>101 Dothideomycetes genomes: a test case for predicting lifestyles and emergence of pathogens.</title>
        <authorList>
            <person name="Haridas S."/>
            <person name="Albert R."/>
            <person name="Binder M."/>
            <person name="Bloem J."/>
            <person name="Labutti K."/>
            <person name="Salamov A."/>
            <person name="Andreopoulos B."/>
            <person name="Baker S."/>
            <person name="Barry K."/>
            <person name="Bills G."/>
            <person name="Bluhm B."/>
            <person name="Cannon C."/>
            <person name="Castanera R."/>
            <person name="Culley D."/>
            <person name="Daum C."/>
            <person name="Ezra D."/>
            <person name="Gonzalez J."/>
            <person name="Henrissat B."/>
            <person name="Kuo A."/>
            <person name="Liang C."/>
            <person name="Lipzen A."/>
            <person name="Lutzoni F."/>
            <person name="Magnuson J."/>
            <person name="Mondo S."/>
            <person name="Nolan M."/>
            <person name="Ohm R."/>
            <person name="Pangilinan J."/>
            <person name="Park H.-J."/>
            <person name="Ramirez L."/>
            <person name="Alfaro M."/>
            <person name="Sun H."/>
            <person name="Tritt A."/>
            <person name="Yoshinaga Y."/>
            <person name="Zwiers L.-H."/>
            <person name="Turgeon B."/>
            <person name="Goodwin S."/>
            <person name="Spatafora J."/>
            <person name="Crous P."/>
            <person name="Grigoriev I."/>
        </authorList>
    </citation>
    <scope>NUCLEOTIDE SEQUENCE</scope>
    <source>
        <strain evidence="2">CBS 115976</strain>
    </source>
</reference>
<feature type="region of interest" description="Disordered" evidence="1">
    <location>
        <begin position="258"/>
        <end position="277"/>
    </location>
</feature>
<name>A0A6A6U928_9PEZI</name>
<organism evidence="2 3">
    <name type="scientific">Microthyrium microscopicum</name>
    <dbReference type="NCBI Taxonomy" id="703497"/>
    <lineage>
        <taxon>Eukaryota</taxon>
        <taxon>Fungi</taxon>
        <taxon>Dikarya</taxon>
        <taxon>Ascomycota</taxon>
        <taxon>Pezizomycotina</taxon>
        <taxon>Dothideomycetes</taxon>
        <taxon>Dothideomycetes incertae sedis</taxon>
        <taxon>Microthyriales</taxon>
        <taxon>Microthyriaceae</taxon>
        <taxon>Microthyrium</taxon>
    </lineage>
</organism>
<gene>
    <name evidence="2" type="ORF">BT63DRAFT_457419</name>
</gene>
<keyword evidence="3" id="KW-1185">Reference proteome</keyword>
<feature type="compositionally biased region" description="Polar residues" evidence="1">
    <location>
        <begin position="261"/>
        <end position="277"/>
    </location>
</feature>
<proteinExistence type="predicted"/>
<evidence type="ECO:0000313" key="2">
    <source>
        <dbReference type="EMBL" id="KAF2668116.1"/>
    </source>
</evidence>
<accession>A0A6A6U928</accession>
<dbReference type="AlphaFoldDB" id="A0A6A6U928"/>
<evidence type="ECO:0000256" key="1">
    <source>
        <dbReference type="SAM" id="MobiDB-lite"/>
    </source>
</evidence>
<dbReference type="OrthoDB" id="3235083at2759"/>
<protein>
    <submittedName>
        <fullName evidence="2">Uncharacterized protein</fullName>
    </submittedName>
</protein>
<dbReference type="EMBL" id="MU004237">
    <property type="protein sequence ID" value="KAF2668116.1"/>
    <property type="molecule type" value="Genomic_DNA"/>
</dbReference>
<sequence length="1152" mass="127678">MSKFQVQAGCELMLQPLPEKPLVDAHDFQVVYDDNSDPAIFGLGNDGSLILIAKDGRGNNTLVDLRKQLGLFEFISAIGIRQDPTTKTIYFALGMKSSPRGKVYVAAPFIPKSESKDKPWYLQIDQSILLNGTGQLDLFAHNFMFGTTSKIEESGDSDADTTSPMYPFLAIVTSETFDGRKDVLQLEVNLKIKSWVWSKDFSYPYHFNEMKDICGGTTHLASGVYGLNLTGATPQVTFASRKPKVGGVIKANLAYPEKPQSETTTVSNTSAQPSQPTLKDPLLKGLTQLHVAQDHSSDRNIVIWALNGDGNVVYQPAHFFTIRDGGDDNNTDGVMADGPTVPLLSLKQRISSPEKVKRFNAMIYPVTGARQIYVLTGDGKVSWLQQDPKTRLWSEEQFRIPDDSSVEDINTYTCRIRIVNEKHQPQPDLEIHLSASSHTRASINGHGFHLSPDPRSVQTDSDGVITVIMPANSLRVPNLEIKGDQVEPATLNPSDKAMEKLSNAAENGKLKDAKIGDKAVFPKLDDTKADAAKKIGEAYHEQKAKPTTSQQVHKRSVPMRRGFVSDLFPDWECLHGLKQTLDKMESAVIQAGELVLTTIVNGIKQIYTFVIKTIEHALEAINTILDWIAEKIEDALVWLASKLNWENILDIKDIFNEVVLSSLSMGSTLALHGQEIVNGFFDDIEKKIGDLHVPPIVPEDQKGLFKPKKEGEEKMEHTNNPCFNWATHQINHGSVKKDTNGISGSGEADMDIMLDQVFTTIIEPMWKAIKGTFDQIVADLKGGFDSNQSFLDILKNIGVDVIAGIIKVLRTAVNSLLGLFVKMFDWMKDIMQKEVNIFVLTKLYAKITHGGKLTMLNLFSLLLAVPTSWIYWFTTGKDVKQSPEIQQFLTDLRNKKWSSKQVPAQLSASSHLSRRVQNAAKDPSFFERVADVFPVDDRNRMKACYHMAFMIISTGKFSYTLFDMLKTPAKWTKARLDTGQPPKYEVGFEVFASLLGAIFSFPLEKYKSNRPETARTLRVISWCITAPLTVIKSVSRPRNKPPLCVIIGIVDIGMYTSALVIEKKEGNSDQDSTFEIASRLLSGAWALSSGMNGYSGGTNEIGYAVSGVVGVLLAVSNTVVLQEQWRYWQSFDTSKGGVWTPPSVSTSLGGAM</sequence>
<evidence type="ECO:0000313" key="3">
    <source>
        <dbReference type="Proteomes" id="UP000799302"/>
    </source>
</evidence>